<comment type="caution">
    <text evidence="1">The sequence shown here is derived from an EMBL/GenBank/DDBJ whole genome shotgun (WGS) entry which is preliminary data.</text>
</comment>
<accession>A0A8H4W7N8</accession>
<reference evidence="1 2" key="1">
    <citation type="submission" date="2020-03" db="EMBL/GenBank/DDBJ databases">
        <title>Draft Genome Sequence of Cudoniella acicularis.</title>
        <authorList>
            <person name="Buettner E."/>
            <person name="Kellner H."/>
        </authorList>
    </citation>
    <scope>NUCLEOTIDE SEQUENCE [LARGE SCALE GENOMIC DNA]</scope>
    <source>
        <strain evidence="1 2">DSM 108380</strain>
    </source>
</reference>
<dbReference type="Gene3D" id="3.40.50.720">
    <property type="entry name" value="NAD(P)-binding Rossmann-like Domain"/>
    <property type="match status" value="1"/>
</dbReference>
<evidence type="ECO:0000313" key="1">
    <source>
        <dbReference type="EMBL" id="KAF4633899.1"/>
    </source>
</evidence>
<protein>
    <recommendedName>
        <fullName evidence="3">NAD(P)-binding domain-containing protein</fullName>
    </recommendedName>
</protein>
<evidence type="ECO:0008006" key="3">
    <source>
        <dbReference type="Google" id="ProtNLM"/>
    </source>
</evidence>
<dbReference type="AlphaFoldDB" id="A0A8H4W7N8"/>
<dbReference type="OrthoDB" id="3535423at2759"/>
<sequence>MKFILTGCTGFIGSEVLSQCLRNPSITSIIALSRRELPKAVANDPKLKVLIMKDFNNYPDSVIKELSGADACIWCMGTTAGIRELEVDYLFAFGNAFAKTIPETKKRFRYLHLSGSATERDPEKALWMKSEMRKMKGEAKLNMFSFTKKEETQGLWETLIVKSGFVIQKEVKSPRDFLGWMAGNKFTLRVDELAAFMIDASANGWGNSEDTMSDVFTISSKGRKALGK</sequence>
<organism evidence="1 2">
    <name type="scientific">Cudoniella acicularis</name>
    <dbReference type="NCBI Taxonomy" id="354080"/>
    <lineage>
        <taxon>Eukaryota</taxon>
        <taxon>Fungi</taxon>
        <taxon>Dikarya</taxon>
        <taxon>Ascomycota</taxon>
        <taxon>Pezizomycotina</taxon>
        <taxon>Leotiomycetes</taxon>
        <taxon>Helotiales</taxon>
        <taxon>Tricladiaceae</taxon>
        <taxon>Cudoniella</taxon>
    </lineage>
</organism>
<keyword evidence="2" id="KW-1185">Reference proteome</keyword>
<name>A0A8H4W7N8_9HELO</name>
<gene>
    <name evidence="1" type="ORF">G7Y89_g4214</name>
</gene>
<evidence type="ECO:0000313" key="2">
    <source>
        <dbReference type="Proteomes" id="UP000566819"/>
    </source>
</evidence>
<dbReference type="PANTHER" id="PTHR14097:SF9">
    <property type="entry name" value="EPIMERASE, PUTATIVE (AFU_ORTHOLOGUE AFUA_8G07320)-RELATED"/>
    <property type="match status" value="1"/>
</dbReference>
<dbReference type="SUPFAM" id="SSF51735">
    <property type="entry name" value="NAD(P)-binding Rossmann-fold domains"/>
    <property type="match status" value="1"/>
</dbReference>
<dbReference type="PANTHER" id="PTHR14097">
    <property type="entry name" value="OXIDOREDUCTASE HTATIP2"/>
    <property type="match status" value="1"/>
</dbReference>
<dbReference type="Proteomes" id="UP000566819">
    <property type="component" value="Unassembled WGS sequence"/>
</dbReference>
<dbReference type="EMBL" id="JAAMPI010000224">
    <property type="protein sequence ID" value="KAF4633899.1"/>
    <property type="molecule type" value="Genomic_DNA"/>
</dbReference>
<proteinExistence type="predicted"/>
<dbReference type="InterPro" id="IPR036291">
    <property type="entry name" value="NAD(P)-bd_dom_sf"/>
</dbReference>